<organism evidence="10 11">
    <name type="scientific">Discina gigas</name>
    <dbReference type="NCBI Taxonomy" id="1032678"/>
    <lineage>
        <taxon>Eukaryota</taxon>
        <taxon>Fungi</taxon>
        <taxon>Dikarya</taxon>
        <taxon>Ascomycota</taxon>
        <taxon>Pezizomycotina</taxon>
        <taxon>Pezizomycetes</taxon>
        <taxon>Pezizales</taxon>
        <taxon>Discinaceae</taxon>
        <taxon>Discina</taxon>
    </lineage>
</organism>
<dbReference type="EMBL" id="JBBBZM010000009">
    <property type="protein sequence ID" value="KAL0639624.1"/>
    <property type="molecule type" value="Genomic_DNA"/>
</dbReference>
<keyword evidence="2" id="KW-0723">Serine/threonine-protein kinase</keyword>
<feature type="compositionally biased region" description="Basic and acidic residues" evidence="8">
    <location>
        <begin position="52"/>
        <end position="80"/>
    </location>
</feature>
<evidence type="ECO:0000256" key="4">
    <source>
        <dbReference type="ARBA" id="ARBA00022741"/>
    </source>
</evidence>
<feature type="compositionally biased region" description="Acidic residues" evidence="8">
    <location>
        <begin position="7"/>
        <end position="17"/>
    </location>
</feature>
<comment type="caution">
    <text evidence="10">The sequence shown here is derived from an EMBL/GenBank/DDBJ whole genome shotgun (WGS) entry which is preliminary data.</text>
</comment>
<dbReference type="InterPro" id="IPR011009">
    <property type="entry name" value="Kinase-like_dom_sf"/>
</dbReference>
<dbReference type="CDD" id="cd14135">
    <property type="entry name" value="STKc_PRP4"/>
    <property type="match status" value="1"/>
</dbReference>
<feature type="compositionally biased region" description="Polar residues" evidence="8">
    <location>
        <begin position="303"/>
        <end position="325"/>
    </location>
</feature>
<keyword evidence="4 7" id="KW-0547">Nucleotide-binding</keyword>
<dbReference type="InterPro" id="IPR044092">
    <property type="entry name" value="STKc_PRP4"/>
</dbReference>
<dbReference type="SMART" id="SM00220">
    <property type="entry name" value="S_TKc"/>
    <property type="match status" value="1"/>
</dbReference>
<evidence type="ECO:0000256" key="1">
    <source>
        <dbReference type="ARBA" id="ARBA00012513"/>
    </source>
</evidence>
<dbReference type="Gene3D" id="1.10.510.10">
    <property type="entry name" value="Transferase(Phosphotransferase) domain 1"/>
    <property type="match status" value="1"/>
</dbReference>
<feature type="compositionally biased region" description="Basic and acidic residues" evidence="8">
    <location>
        <begin position="218"/>
        <end position="232"/>
    </location>
</feature>
<accession>A0ABR3GUQ3</accession>
<feature type="region of interest" description="Disordered" evidence="8">
    <location>
        <begin position="408"/>
        <end position="449"/>
    </location>
</feature>
<dbReference type="InterPro" id="IPR000719">
    <property type="entry name" value="Prot_kinase_dom"/>
</dbReference>
<feature type="compositionally biased region" description="Acidic residues" evidence="8">
    <location>
        <begin position="414"/>
        <end position="431"/>
    </location>
</feature>
<protein>
    <recommendedName>
        <fullName evidence="1">non-specific serine/threonine protein kinase</fullName>
        <ecNumber evidence="1">2.7.11.1</ecNumber>
    </recommendedName>
</protein>
<dbReference type="GO" id="GO:1990904">
    <property type="term" value="C:ribonucleoprotein complex"/>
    <property type="evidence" value="ECO:0007669"/>
    <property type="project" value="UniProtKB-KW"/>
</dbReference>
<feature type="region of interest" description="Disordered" evidence="8">
    <location>
        <begin position="300"/>
        <end position="385"/>
    </location>
</feature>
<feature type="binding site" evidence="7">
    <location>
        <position position="515"/>
    </location>
    <ligand>
        <name>ATP</name>
        <dbReference type="ChEBI" id="CHEBI:30616"/>
    </ligand>
</feature>
<feature type="compositionally biased region" description="Basic and acidic residues" evidence="8">
    <location>
        <begin position="369"/>
        <end position="382"/>
    </location>
</feature>
<gene>
    <name evidence="10" type="primary">PRP4</name>
    <name evidence="10" type="ORF">Q9L58_001189</name>
</gene>
<proteinExistence type="predicted"/>
<dbReference type="Gene3D" id="3.30.200.20">
    <property type="entry name" value="Phosphorylase Kinase, domain 1"/>
    <property type="match status" value="1"/>
</dbReference>
<evidence type="ECO:0000313" key="10">
    <source>
        <dbReference type="EMBL" id="KAL0639624.1"/>
    </source>
</evidence>
<dbReference type="Proteomes" id="UP001447188">
    <property type="component" value="Unassembled WGS sequence"/>
</dbReference>
<evidence type="ECO:0000256" key="2">
    <source>
        <dbReference type="ARBA" id="ARBA00022527"/>
    </source>
</evidence>
<evidence type="ECO:0000256" key="6">
    <source>
        <dbReference type="ARBA" id="ARBA00022840"/>
    </source>
</evidence>
<reference evidence="10 11" key="1">
    <citation type="submission" date="2024-02" db="EMBL/GenBank/DDBJ databases">
        <title>Discinaceae phylogenomics.</title>
        <authorList>
            <person name="Dirks A.C."/>
            <person name="James T.Y."/>
        </authorList>
    </citation>
    <scope>NUCLEOTIDE SEQUENCE [LARGE SCALE GENOMIC DNA]</scope>
    <source>
        <strain evidence="10 11">ACD0624</strain>
    </source>
</reference>
<feature type="compositionally biased region" description="Basic and acidic residues" evidence="8">
    <location>
        <begin position="87"/>
        <end position="105"/>
    </location>
</feature>
<keyword evidence="3 10" id="KW-0808">Transferase</keyword>
<keyword evidence="10" id="KW-0687">Ribonucleoprotein</keyword>
<sequence>MNSSSESYDEEGEIFETEVEKAPPSLPSVPGPSVDRLSNRNRGSRSPAISHNSDDARSTLSRHDRRDQDYQYRDCDYPRGEKRRRGDSRGDRGPDPRQHRVHYEAGGDPNYGRRPRVSYADIDRSDAREFPRQPYGNQDDRYCRELKRSRTRSRSPPRGPRGDASRGDNGRGSRGRGYYDDNRRENGNRYHEKDTARHDESRKHSREQSVSEQGDFSESSKRDAENRSKVPDRTSSVVRKMANGSRNVPNEKGPLKRAHQEPEIEEPVDEAKLIEERRKKREAIKAKYRGQATPLLVSALGLSDSTPNSPAESIATPVTPSSRENTPADMFIISKDGVPAPVETPAPQSPIDHDSPSAADYDPTIDMQEDAKRGQEHRHVKEVSSAVYDETKTTVKDVLFPSVTEQNQGKLDKADDDDFDMFAEGDDDDMFAEPLSKPSRKEESESTKVVPVIPAAKQLDVSLLDNWDDPEGYYRVILSELLDNRYRVQTNLGRGMFSGVVRALDQATNQQVAIKIIRNNETMKKAGMKEIEILKKLCAADPDDKKHLVRLERYFEHKGHLCIVFENLSINLREVLKKYGRNEGISLGAVRSYAQQMFLGLSLMRKCNILHADLKPDNVLANENCSMLKICDLGSASDASENDITPYLVSRFYRAPEIILGIPYDYAIDMWSIGCTLYELFTGKILFTGRTNNQMLRSIMECRGKFAHKLLRKGQFTGLHFDDMLNFRSIEKDKITGKDIIKTMNFNKPTRELRPRLLAAASGMTDAESKDLNLFIDLLDRCLNLNPEKRCTPVEALKHPFIHRVK</sequence>
<dbReference type="PANTHER" id="PTHR24058:SF103">
    <property type="entry name" value="SERINE_THREONINE-PROTEIN KINASE PRP4 HOMOLOG"/>
    <property type="match status" value="1"/>
</dbReference>
<evidence type="ECO:0000256" key="5">
    <source>
        <dbReference type="ARBA" id="ARBA00022777"/>
    </source>
</evidence>
<keyword evidence="6 7" id="KW-0067">ATP-binding</keyword>
<feature type="region of interest" description="Disordered" evidence="8">
    <location>
        <begin position="1"/>
        <end position="270"/>
    </location>
</feature>
<evidence type="ECO:0000313" key="11">
    <source>
        <dbReference type="Proteomes" id="UP001447188"/>
    </source>
</evidence>
<evidence type="ECO:0000256" key="3">
    <source>
        <dbReference type="ARBA" id="ARBA00022679"/>
    </source>
</evidence>
<dbReference type="Pfam" id="PF00069">
    <property type="entry name" value="Pkinase"/>
    <property type="match status" value="1"/>
</dbReference>
<dbReference type="GO" id="GO:0004674">
    <property type="term" value="F:protein serine/threonine kinase activity"/>
    <property type="evidence" value="ECO:0007669"/>
    <property type="project" value="UniProtKB-EC"/>
</dbReference>
<feature type="domain" description="Protein kinase" evidence="9">
    <location>
        <begin position="486"/>
        <end position="802"/>
    </location>
</feature>
<dbReference type="InterPro" id="IPR017441">
    <property type="entry name" value="Protein_kinase_ATP_BS"/>
</dbReference>
<evidence type="ECO:0000256" key="7">
    <source>
        <dbReference type="PROSITE-ProRule" id="PRU10141"/>
    </source>
</evidence>
<feature type="compositionally biased region" description="Basic and acidic residues" evidence="8">
    <location>
        <begin position="138"/>
        <end position="148"/>
    </location>
</feature>
<name>A0ABR3GUQ3_9PEZI</name>
<keyword evidence="5" id="KW-0418">Kinase</keyword>
<feature type="compositionally biased region" description="Basic and acidic residues" evidence="8">
    <location>
        <begin position="121"/>
        <end position="131"/>
    </location>
</feature>
<dbReference type="EC" id="2.7.11.1" evidence="1"/>
<evidence type="ECO:0000256" key="8">
    <source>
        <dbReference type="SAM" id="MobiDB-lite"/>
    </source>
</evidence>
<dbReference type="SUPFAM" id="SSF56112">
    <property type="entry name" value="Protein kinase-like (PK-like)"/>
    <property type="match status" value="1"/>
</dbReference>
<keyword evidence="11" id="KW-1185">Reference proteome</keyword>
<dbReference type="PANTHER" id="PTHR24058">
    <property type="entry name" value="DUAL SPECIFICITY PROTEIN KINASE"/>
    <property type="match status" value="1"/>
</dbReference>
<dbReference type="InterPro" id="IPR050494">
    <property type="entry name" value="Ser_Thr_dual-spec_kinase"/>
</dbReference>
<dbReference type="PROSITE" id="PS50011">
    <property type="entry name" value="PROTEIN_KINASE_DOM"/>
    <property type="match status" value="1"/>
</dbReference>
<feature type="compositionally biased region" description="Basic and acidic residues" evidence="8">
    <location>
        <begin position="160"/>
        <end position="209"/>
    </location>
</feature>
<dbReference type="PROSITE" id="PS00107">
    <property type="entry name" value="PROTEIN_KINASE_ATP"/>
    <property type="match status" value="1"/>
</dbReference>
<evidence type="ECO:0000259" key="9">
    <source>
        <dbReference type="PROSITE" id="PS50011"/>
    </source>
</evidence>